<dbReference type="Proteomes" id="UP000178086">
    <property type="component" value="Unassembled WGS sequence"/>
</dbReference>
<dbReference type="SUPFAM" id="SSF49464">
    <property type="entry name" value="Carboxypeptidase regulatory domain-like"/>
    <property type="match status" value="1"/>
</dbReference>
<dbReference type="InterPro" id="IPR008969">
    <property type="entry name" value="CarboxyPept-like_regulatory"/>
</dbReference>
<comment type="caution">
    <text evidence="2">The sequence shown here is derived from an EMBL/GenBank/DDBJ whole genome shotgun (WGS) entry which is preliminary data.</text>
</comment>
<evidence type="ECO:0000256" key="1">
    <source>
        <dbReference type="SAM" id="Phobius"/>
    </source>
</evidence>
<protein>
    <recommendedName>
        <fullName evidence="4">Carboxypeptidase regulatory-like domain-containing protein</fullName>
    </recommendedName>
</protein>
<evidence type="ECO:0008006" key="4">
    <source>
        <dbReference type="Google" id="ProtNLM"/>
    </source>
</evidence>
<dbReference type="Gene3D" id="2.60.40.1120">
    <property type="entry name" value="Carboxypeptidase-like, regulatory domain"/>
    <property type="match status" value="2"/>
</dbReference>
<keyword evidence="1" id="KW-1133">Transmembrane helix</keyword>
<dbReference type="AlphaFoldDB" id="A0A1F2UJ40"/>
<sequence>MRIKSILGQHGSAIAEMLIAISILVIAATALIPLFVLGSKTAYANQIRTVAYNTAVEEIEHIKSLSYDDIGTVGRNPVGSLPADKERTVQNIVFQIVTNVRWVDDPDDGLVPNDLDGRDYKKATVTLTWKGVFGTKSLELSTFITRESEDQPAIGGNIQVNVKKSNGDLISDARVDITSGPSSPLSDLTDENGKALFLTLDESLSADDYSVTVSKSGYVVRPNLAVQHTTVSSGQIQVLEFIMDEPGILHVRLVDPFGALVGKNSRITLSNADAGILEYQSHSGYFEIPEIYPGIWAIMPWAASYESPAEPTLVDVKSLQTNTIEIPMQPKPQGLLYLQVFVDGTSDPVSNAQVTLTNLESSIISTGYTNSQGILELQIEAGNCSLAITKDGYSSHSEEIAIPPSGNTSRTVYLAPVPEVGSILVRCERTNGNPRNNVWIWVHGDYFDATIRTGDYLPGEALFDNLTPGSYTVHRWSSGWQDLRTVTATANGQTSVVYRY</sequence>
<keyword evidence="1" id="KW-0812">Transmembrane</keyword>
<accession>A0A1F2UJ40</accession>
<evidence type="ECO:0000313" key="3">
    <source>
        <dbReference type="Proteomes" id="UP000178086"/>
    </source>
</evidence>
<keyword evidence="1" id="KW-0472">Membrane</keyword>
<feature type="transmembrane region" description="Helical" evidence="1">
    <location>
        <begin position="12"/>
        <end position="36"/>
    </location>
</feature>
<dbReference type="EMBL" id="MELI01000078">
    <property type="protein sequence ID" value="OFW33037.1"/>
    <property type="molecule type" value="Genomic_DNA"/>
</dbReference>
<organism evidence="2 3">
    <name type="scientific">Candidatus Aquicultor primus</name>
    <dbReference type="NCBI Taxonomy" id="1797195"/>
    <lineage>
        <taxon>Bacteria</taxon>
        <taxon>Bacillati</taxon>
        <taxon>Actinomycetota</taxon>
        <taxon>Candidatus Aquicultoria</taxon>
        <taxon>Candidatus Aquicultorales</taxon>
        <taxon>Candidatus Aquicultoraceae</taxon>
        <taxon>Candidatus Aquicultor</taxon>
    </lineage>
</organism>
<proteinExistence type="predicted"/>
<reference evidence="2 3" key="1">
    <citation type="journal article" date="2016" name="Nat. Commun.">
        <title>Thousands of microbial genomes shed light on interconnected biogeochemical processes in an aquifer system.</title>
        <authorList>
            <person name="Anantharaman K."/>
            <person name="Brown C.T."/>
            <person name="Hug L.A."/>
            <person name="Sharon I."/>
            <person name="Castelle C.J."/>
            <person name="Probst A.J."/>
            <person name="Thomas B.C."/>
            <person name="Singh A."/>
            <person name="Wilkins M.J."/>
            <person name="Karaoz U."/>
            <person name="Brodie E.L."/>
            <person name="Williams K.H."/>
            <person name="Hubbard S.S."/>
            <person name="Banfield J.F."/>
        </authorList>
    </citation>
    <scope>NUCLEOTIDE SEQUENCE [LARGE SCALE GENOMIC DNA]</scope>
</reference>
<evidence type="ECO:0000313" key="2">
    <source>
        <dbReference type="EMBL" id="OFW33037.1"/>
    </source>
</evidence>
<name>A0A1F2UJ40_9ACTN</name>
<gene>
    <name evidence="2" type="ORF">A2074_03835</name>
</gene>
<dbReference type="Pfam" id="PF13620">
    <property type="entry name" value="CarboxypepD_reg"/>
    <property type="match status" value="1"/>
</dbReference>